<evidence type="ECO:0000313" key="2">
    <source>
        <dbReference type="EMBL" id="KDO19234.1"/>
    </source>
</evidence>
<sequence>MVAVAVLRLLQVDDLWATFKAALYLCRMVWFACFALTTTNAFLKRYHLERFFLQVDPTLQSLFKKILGPFLWYGTAVVPSFLTAYQYLLWCLFPTTYAYRIEVAIVGSAYIVIIAMAPLLYGAVGLWRRQRPSSMRYSSAGYNALTNRLLLSYIRPLHMQDERGLGGSIHELCEANARYKALPVINTGSSDCFVLCYCNHRLEAKLRLSLLEYLDLQSDEPHLCVDSGVSTLRFNELELPSRQAFNEKLSRPRLLRARSPSPWCL</sequence>
<dbReference type="Proteomes" id="UP000030745">
    <property type="component" value="Unassembled WGS sequence"/>
</dbReference>
<keyword evidence="1" id="KW-1133">Transmembrane helix</keyword>
<dbReference type="GeneID" id="24137013"/>
<evidence type="ECO:0000313" key="3">
    <source>
        <dbReference type="Proteomes" id="UP000030745"/>
    </source>
</evidence>
<dbReference type="RefSeq" id="XP_012210068.1">
    <property type="nucleotide sequence ID" value="XM_012354678.1"/>
</dbReference>
<reference evidence="2 3" key="1">
    <citation type="journal article" date="2013" name="PLoS Genet.">
        <title>Distinctive expansion of potential virulence genes in the genome of the oomycete fish pathogen Saprolegnia parasitica.</title>
        <authorList>
            <person name="Jiang R.H."/>
            <person name="de Bruijn I."/>
            <person name="Haas B.J."/>
            <person name="Belmonte R."/>
            <person name="Lobach L."/>
            <person name="Christie J."/>
            <person name="van den Ackerveken G."/>
            <person name="Bottin A."/>
            <person name="Bulone V."/>
            <person name="Diaz-Moreno S.M."/>
            <person name="Dumas B."/>
            <person name="Fan L."/>
            <person name="Gaulin E."/>
            <person name="Govers F."/>
            <person name="Grenville-Briggs L.J."/>
            <person name="Horner N.R."/>
            <person name="Levin J.Z."/>
            <person name="Mammella M."/>
            <person name="Meijer H.J."/>
            <person name="Morris P."/>
            <person name="Nusbaum C."/>
            <person name="Oome S."/>
            <person name="Phillips A.J."/>
            <person name="van Rooyen D."/>
            <person name="Rzeszutek E."/>
            <person name="Saraiva M."/>
            <person name="Secombes C.J."/>
            <person name="Seidl M.F."/>
            <person name="Snel B."/>
            <person name="Stassen J.H."/>
            <person name="Sykes S."/>
            <person name="Tripathy S."/>
            <person name="van den Berg H."/>
            <person name="Vega-Arreguin J.C."/>
            <person name="Wawra S."/>
            <person name="Young S.K."/>
            <person name="Zeng Q."/>
            <person name="Dieguez-Uribeondo J."/>
            <person name="Russ C."/>
            <person name="Tyler B.M."/>
            <person name="van West P."/>
        </authorList>
    </citation>
    <scope>NUCLEOTIDE SEQUENCE [LARGE SCALE GENOMIC DNA]</scope>
    <source>
        <strain evidence="2 3">CBS 223.65</strain>
    </source>
</reference>
<accession>A0A067BLB0</accession>
<keyword evidence="1" id="KW-0472">Membrane</keyword>
<keyword evidence="1" id="KW-0812">Transmembrane</keyword>
<protein>
    <submittedName>
        <fullName evidence="2">Uncharacterized protein</fullName>
    </submittedName>
</protein>
<proteinExistence type="predicted"/>
<evidence type="ECO:0000256" key="1">
    <source>
        <dbReference type="SAM" id="Phobius"/>
    </source>
</evidence>
<dbReference type="KEGG" id="spar:SPRG_15269"/>
<feature type="transmembrane region" description="Helical" evidence="1">
    <location>
        <begin position="21"/>
        <end position="43"/>
    </location>
</feature>
<feature type="transmembrane region" description="Helical" evidence="1">
    <location>
        <begin position="70"/>
        <end position="88"/>
    </location>
</feature>
<dbReference type="VEuPathDB" id="FungiDB:SPRG_15269"/>
<keyword evidence="3" id="KW-1185">Reference proteome</keyword>
<dbReference type="OMA" id="FLWYGTA"/>
<dbReference type="EMBL" id="KK583363">
    <property type="protein sequence ID" value="KDO19234.1"/>
    <property type="molecule type" value="Genomic_DNA"/>
</dbReference>
<dbReference type="AlphaFoldDB" id="A0A067BLB0"/>
<dbReference type="OrthoDB" id="10350037at2759"/>
<name>A0A067BLB0_SAPPC</name>
<feature type="transmembrane region" description="Helical" evidence="1">
    <location>
        <begin position="108"/>
        <end position="127"/>
    </location>
</feature>
<gene>
    <name evidence="2" type="ORF">SPRG_15269</name>
</gene>
<organism evidence="2 3">
    <name type="scientific">Saprolegnia parasitica (strain CBS 223.65)</name>
    <dbReference type="NCBI Taxonomy" id="695850"/>
    <lineage>
        <taxon>Eukaryota</taxon>
        <taxon>Sar</taxon>
        <taxon>Stramenopiles</taxon>
        <taxon>Oomycota</taxon>
        <taxon>Saprolegniomycetes</taxon>
        <taxon>Saprolegniales</taxon>
        <taxon>Saprolegniaceae</taxon>
        <taxon>Saprolegnia</taxon>
    </lineage>
</organism>